<dbReference type="AlphaFoldDB" id="A0A9D3XK79"/>
<dbReference type="Pfam" id="PF18744">
    <property type="entry name" value="SNAD1"/>
    <property type="match status" value="1"/>
</dbReference>
<reference evidence="1" key="1">
    <citation type="submission" date="2021-09" db="EMBL/GenBank/DDBJ databases">
        <title>The genome of Mauremys mutica provides insights into the evolution of semi-aquatic lifestyle.</title>
        <authorList>
            <person name="Gong S."/>
            <person name="Gao Y."/>
        </authorList>
    </citation>
    <scope>NUCLEOTIDE SEQUENCE</scope>
    <source>
        <strain evidence="1">MM-2020</strain>
        <tissue evidence="1">Muscle</tissue>
    </source>
</reference>
<evidence type="ECO:0000313" key="1">
    <source>
        <dbReference type="EMBL" id="KAH1181071.1"/>
    </source>
</evidence>
<name>A0A9D3XK79_9SAUR</name>
<sequence>MLEPEAINNPNSLYNPGQGNIMAAGVSRLLSGVGQDAEWHLLQGGRKSPVQKLLAQTYKNSRCLIFPLDPPCIENRPYNILQIVSNTCGLINNNSKAFVFQQIYQEAVTPQRRLQAWNRLHDVPLLRCDNNGCRDFGGNNPSPKTCLAGIVRENGEESCKELMESYHECLRALGIKV</sequence>
<dbReference type="InterPro" id="IPR040958">
    <property type="entry name" value="SNAD1"/>
</dbReference>
<proteinExistence type="predicted"/>
<evidence type="ECO:0000313" key="2">
    <source>
        <dbReference type="Proteomes" id="UP000827986"/>
    </source>
</evidence>
<dbReference type="Gene3D" id="1.10.287.1130">
    <property type="entry name" value="CytochromE C oxidase copper chaperone"/>
    <property type="match status" value="1"/>
</dbReference>
<gene>
    <name evidence="1" type="ORF">KIL84_002005</name>
</gene>
<keyword evidence="2" id="KW-1185">Reference proteome</keyword>
<accession>A0A9D3XK79</accession>
<protein>
    <submittedName>
        <fullName evidence="1">Uncharacterized protein</fullName>
    </submittedName>
</protein>
<organism evidence="1 2">
    <name type="scientific">Mauremys mutica</name>
    <name type="common">yellowpond turtle</name>
    <dbReference type="NCBI Taxonomy" id="74926"/>
    <lineage>
        <taxon>Eukaryota</taxon>
        <taxon>Metazoa</taxon>
        <taxon>Chordata</taxon>
        <taxon>Craniata</taxon>
        <taxon>Vertebrata</taxon>
        <taxon>Euteleostomi</taxon>
        <taxon>Archelosauria</taxon>
        <taxon>Testudinata</taxon>
        <taxon>Testudines</taxon>
        <taxon>Cryptodira</taxon>
        <taxon>Durocryptodira</taxon>
        <taxon>Testudinoidea</taxon>
        <taxon>Geoemydidae</taxon>
        <taxon>Geoemydinae</taxon>
        <taxon>Mauremys</taxon>
    </lineage>
</organism>
<dbReference type="Proteomes" id="UP000827986">
    <property type="component" value="Unassembled WGS sequence"/>
</dbReference>
<dbReference type="EMBL" id="JAHDVG010000469">
    <property type="protein sequence ID" value="KAH1181071.1"/>
    <property type="molecule type" value="Genomic_DNA"/>
</dbReference>
<comment type="caution">
    <text evidence="1">The sequence shown here is derived from an EMBL/GenBank/DDBJ whole genome shotgun (WGS) entry which is preliminary data.</text>
</comment>